<name>A0A0V8CRQ5_LACLL</name>
<protein>
    <submittedName>
        <fullName evidence="1">Uncharacterized protein</fullName>
    </submittedName>
</protein>
<dbReference type="Proteomes" id="UP000053719">
    <property type="component" value="Unassembled WGS sequence"/>
</dbReference>
<comment type="caution">
    <text evidence="1">The sequence shown here is derived from an EMBL/GenBank/DDBJ whole genome shotgun (WGS) entry which is preliminary data.</text>
</comment>
<evidence type="ECO:0000313" key="2">
    <source>
        <dbReference type="Proteomes" id="UP000053719"/>
    </source>
</evidence>
<dbReference type="PATRIC" id="fig|1360.102.peg.2055"/>
<dbReference type="AlphaFoldDB" id="A0A0V8CRQ5"/>
<evidence type="ECO:0000313" key="1">
    <source>
        <dbReference type="EMBL" id="KSU19739.1"/>
    </source>
</evidence>
<organism evidence="1 2">
    <name type="scientific">Lactococcus lactis subsp. lactis</name>
    <name type="common">Streptococcus lactis</name>
    <dbReference type="NCBI Taxonomy" id="1360"/>
    <lineage>
        <taxon>Bacteria</taxon>
        <taxon>Bacillati</taxon>
        <taxon>Bacillota</taxon>
        <taxon>Bacilli</taxon>
        <taxon>Lactobacillales</taxon>
        <taxon>Streptococcaceae</taxon>
        <taxon>Lactococcus</taxon>
    </lineage>
</organism>
<accession>A0A0V8CRQ5</accession>
<reference evidence="2" key="1">
    <citation type="submission" date="2015-10" db="EMBL/GenBank/DDBJ databases">
        <title>Draft Genome Sequences of 11 Lactococcus lactis subspecies cremoris strains.</title>
        <authorList>
            <person name="Wels M."/>
            <person name="Backus L."/>
            <person name="Boekhorst J."/>
            <person name="Dijkstra A."/>
            <person name="Beerthuizen M."/>
            <person name="Kelly W."/>
            <person name="Siezen R."/>
            <person name="Bachmann H."/>
            <person name="Van Hijum S."/>
        </authorList>
    </citation>
    <scope>NUCLEOTIDE SEQUENCE [LARGE SCALE GENOMIC DNA]</scope>
    <source>
        <strain evidence="2">M20</strain>
    </source>
</reference>
<gene>
    <name evidence="1" type="ORF">M20_1979</name>
</gene>
<dbReference type="EMBL" id="LKLU01000102">
    <property type="protein sequence ID" value="KSU19739.1"/>
    <property type="molecule type" value="Genomic_DNA"/>
</dbReference>
<proteinExistence type="predicted"/>
<sequence>MKLIASNTNKKKKSDITMVHEKLKNRLLTKKEKSDIIIFGHWFFIIKNQ</sequence>